<dbReference type="Pfam" id="PF00929">
    <property type="entry name" value="RNase_T"/>
    <property type="match status" value="1"/>
</dbReference>
<dbReference type="Gene3D" id="3.30.420.10">
    <property type="entry name" value="Ribonuclease H-like superfamily/Ribonuclease H"/>
    <property type="match status" value="1"/>
</dbReference>
<evidence type="ECO:0000256" key="3">
    <source>
        <dbReference type="ARBA" id="ARBA00022723"/>
    </source>
</evidence>
<protein>
    <recommendedName>
        <fullName evidence="8">Exonuclease domain-containing protein</fullName>
    </recommendedName>
</protein>
<dbReference type="Gramene" id="OGLUM04G25710.2">
    <property type="protein sequence ID" value="OGLUM04G25710.2"/>
    <property type="gene ID" value="OGLUM04G25710"/>
</dbReference>
<evidence type="ECO:0000256" key="7">
    <source>
        <dbReference type="ARBA" id="ARBA00025769"/>
    </source>
</evidence>
<keyword evidence="2" id="KW-0540">Nuclease</keyword>
<dbReference type="GO" id="GO:0003676">
    <property type="term" value="F:nucleic acid binding"/>
    <property type="evidence" value="ECO:0007669"/>
    <property type="project" value="InterPro"/>
</dbReference>
<keyword evidence="10" id="KW-1185">Reference proteome</keyword>
<dbReference type="GO" id="GO:0046872">
    <property type="term" value="F:metal ion binding"/>
    <property type="evidence" value="ECO:0007669"/>
    <property type="project" value="UniProtKB-KW"/>
</dbReference>
<proteinExistence type="inferred from homology"/>
<organism evidence="9">
    <name type="scientific">Oryza glumipatula</name>
    <dbReference type="NCBI Taxonomy" id="40148"/>
    <lineage>
        <taxon>Eukaryota</taxon>
        <taxon>Viridiplantae</taxon>
        <taxon>Streptophyta</taxon>
        <taxon>Embryophyta</taxon>
        <taxon>Tracheophyta</taxon>
        <taxon>Spermatophyta</taxon>
        <taxon>Magnoliopsida</taxon>
        <taxon>Liliopsida</taxon>
        <taxon>Poales</taxon>
        <taxon>Poaceae</taxon>
        <taxon>BOP clade</taxon>
        <taxon>Oryzoideae</taxon>
        <taxon>Oryzeae</taxon>
        <taxon>Oryzinae</taxon>
        <taxon>Oryza</taxon>
    </lineage>
</organism>
<keyword evidence="5" id="KW-0269">Exonuclease</keyword>
<name>A0A0D9ZQW5_9ORYZ</name>
<dbReference type="InterPro" id="IPR036397">
    <property type="entry name" value="RNaseH_sf"/>
</dbReference>
<keyword evidence="6" id="KW-0460">Magnesium</keyword>
<feature type="domain" description="Exonuclease" evidence="8">
    <location>
        <begin position="56"/>
        <end position="236"/>
    </location>
</feature>
<dbReference type="EnsemblPlants" id="OGLUM04G25710.2">
    <property type="protein sequence ID" value="OGLUM04G25710.2"/>
    <property type="gene ID" value="OGLUM04G25710"/>
</dbReference>
<dbReference type="GO" id="GO:0005737">
    <property type="term" value="C:cytoplasm"/>
    <property type="evidence" value="ECO:0007669"/>
    <property type="project" value="TreeGrafter"/>
</dbReference>
<comment type="cofactor">
    <cofactor evidence="1">
        <name>Mg(2+)</name>
        <dbReference type="ChEBI" id="CHEBI:18420"/>
    </cofactor>
</comment>
<dbReference type="eggNOG" id="KOG4793">
    <property type="taxonomic scope" value="Eukaryota"/>
</dbReference>
<evidence type="ECO:0000259" key="8">
    <source>
        <dbReference type="SMART" id="SM00479"/>
    </source>
</evidence>
<keyword evidence="4" id="KW-0378">Hydrolase</keyword>
<dbReference type="Proteomes" id="UP000026961">
    <property type="component" value="Chromosome 4"/>
</dbReference>
<dbReference type="PANTHER" id="PTHR13058">
    <property type="entry name" value="THREE PRIME REPAIR EXONUCLEASE 1, 2"/>
    <property type="match status" value="1"/>
</dbReference>
<evidence type="ECO:0000256" key="6">
    <source>
        <dbReference type="ARBA" id="ARBA00022842"/>
    </source>
</evidence>
<keyword evidence="3" id="KW-0479">Metal-binding</keyword>
<dbReference type="GO" id="GO:0006308">
    <property type="term" value="P:DNA catabolic process"/>
    <property type="evidence" value="ECO:0007669"/>
    <property type="project" value="TreeGrafter"/>
</dbReference>
<accession>A0A0D9ZQW5</accession>
<comment type="similarity">
    <text evidence="7">Belongs to the exonuclease superfamily. TREX family.</text>
</comment>
<evidence type="ECO:0000256" key="2">
    <source>
        <dbReference type="ARBA" id="ARBA00022722"/>
    </source>
</evidence>
<sequence length="401" mass="45468">MSALLRNSIWSSFPVRFLKQQAGLSTVELLDPRSCGKRHFTTQVQEHGKEVAAAATILVFDLETTGYFHKDHRIVEFALCDLSGGKNSTFETLVNPERTVPDYVEHLIKIGTDLVCRPGIPRFSDVIPLLLAFVRSRQAPGKPVLWVAHNAKQFDARFLAQEFDRCSAPLPADWLFFDTLLLAKKMVKAEGKKRRTSLEALREHYGIVSHDDAHRAMRDVMILSQVFQKMTFDLKLTNEELINEAMKAISNSSLNQREKKFRCLGASTHGKRAAPHPSCADRVLHPTGRAARVFGVVSLTRALGRRRVKHPSVDHSIPSRVSAQHNDSLACRCRALPPSSRRQGRCETARARLRATEKGRGWWKLREKPRFVEMSRWHWQFAPAMEGLLLLRKLGKRVAPC</sequence>
<dbReference type="CDD" id="cd06127">
    <property type="entry name" value="DEDDh"/>
    <property type="match status" value="1"/>
</dbReference>
<dbReference type="InterPro" id="IPR040393">
    <property type="entry name" value="TREX1/2"/>
</dbReference>
<evidence type="ECO:0000256" key="1">
    <source>
        <dbReference type="ARBA" id="ARBA00001946"/>
    </source>
</evidence>
<dbReference type="AlphaFoldDB" id="A0A0D9ZQW5"/>
<dbReference type="SMART" id="SM00479">
    <property type="entry name" value="EXOIII"/>
    <property type="match status" value="1"/>
</dbReference>
<evidence type="ECO:0000313" key="10">
    <source>
        <dbReference type="Proteomes" id="UP000026961"/>
    </source>
</evidence>
<dbReference type="SUPFAM" id="SSF53098">
    <property type="entry name" value="Ribonuclease H-like"/>
    <property type="match status" value="1"/>
</dbReference>
<reference evidence="9" key="2">
    <citation type="submission" date="2018-05" db="EMBL/GenBank/DDBJ databases">
        <title>OgluRS3 (Oryza glumaepatula Reference Sequence Version 3).</title>
        <authorList>
            <person name="Zhang J."/>
            <person name="Kudrna D."/>
            <person name="Lee S."/>
            <person name="Talag J."/>
            <person name="Welchert J."/>
            <person name="Wing R.A."/>
        </authorList>
    </citation>
    <scope>NUCLEOTIDE SEQUENCE [LARGE SCALE GENOMIC DNA]</scope>
</reference>
<dbReference type="PANTHER" id="PTHR13058:SF26">
    <property type="entry name" value="OS04G0623400 PROTEIN"/>
    <property type="match status" value="1"/>
</dbReference>
<reference evidence="9" key="1">
    <citation type="submission" date="2015-04" db="UniProtKB">
        <authorList>
            <consortium name="EnsemblPlants"/>
        </authorList>
    </citation>
    <scope>IDENTIFICATION</scope>
</reference>
<dbReference type="FunFam" id="3.30.420.10:FF:000081">
    <property type="entry name" value="Exonuclease DPD1 chloroplastic/mitochondrial"/>
    <property type="match status" value="1"/>
</dbReference>
<dbReference type="STRING" id="40148.A0A0D9ZQW5"/>
<dbReference type="InterPro" id="IPR013520">
    <property type="entry name" value="Ribonucl_H"/>
</dbReference>
<evidence type="ECO:0000313" key="9">
    <source>
        <dbReference type="EnsemblPlants" id="OGLUM04G25710.2"/>
    </source>
</evidence>
<evidence type="ECO:0000256" key="5">
    <source>
        <dbReference type="ARBA" id="ARBA00022839"/>
    </source>
</evidence>
<dbReference type="InterPro" id="IPR012337">
    <property type="entry name" value="RNaseH-like_sf"/>
</dbReference>
<evidence type="ECO:0000256" key="4">
    <source>
        <dbReference type="ARBA" id="ARBA00022801"/>
    </source>
</evidence>
<dbReference type="GO" id="GO:0008296">
    <property type="term" value="F:3'-5'-DNA exonuclease activity"/>
    <property type="evidence" value="ECO:0007669"/>
    <property type="project" value="TreeGrafter"/>
</dbReference>